<evidence type="ECO:0000313" key="3">
    <source>
        <dbReference type="EMBL" id="GHI43202.1"/>
    </source>
</evidence>
<feature type="compositionally biased region" description="Low complexity" evidence="1">
    <location>
        <begin position="237"/>
        <end position="254"/>
    </location>
</feature>
<reference evidence="3" key="1">
    <citation type="submission" date="2024-05" db="EMBL/GenBank/DDBJ databases">
        <title>Whole genome shotgun sequence of Streptomyces violascens NBRC 12920.</title>
        <authorList>
            <person name="Komaki H."/>
            <person name="Tamura T."/>
        </authorList>
    </citation>
    <scope>NUCLEOTIDE SEQUENCE</scope>
    <source>
        <strain evidence="3">NBRC 12920</strain>
    </source>
</reference>
<sequence>MSLDLAAPAEDTQAAEAQRPAGQQATVAIESLQPSDSPRAGGLNDEHAQILAELDSPLPPILVHRASMRVIDGMHRLRAARLRGDKNIEVEFFDGEAEDAFALAVKLNVVHGLPLSQAERTAAATRIVTARPHWSDRRIAANTGLAAGTVAAIRRRSTVQSEQLNARAGRDGRIRPLHAAEGRIRASQVIAAHPDASLREIAQRAGIATATAKDVRDRIRQGQDPVPQRTRAAVQLPAPRAAETPARPATGRATTRTSAAALSMILPNMSKDPSLRTEAGRMLLQLMNLHSIGDEAKWRRLAQSVPRHRAATLAQAARRCADHWLRLAHELEMRCS</sequence>
<dbReference type="SUPFAM" id="SSF110849">
    <property type="entry name" value="ParB/Sulfiredoxin"/>
    <property type="match status" value="1"/>
</dbReference>
<dbReference type="InterPro" id="IPR003115">
    <property type="entry name" value="ParB_N"/>
</dbReference>
<feature type="region of interest" description="Disordered" evidence="1">
    <location>
        <begin position="213"/>
        <end position="254"/>
    </location>
</feature>
<dbReference type="SMART" id="SM00470">
    <property type="entry name" value="ParB"/>
    <property type="match status" value="1"/>
</dbReference>
<evidence type="ECO:0000259" key="2">
    <source>
        <dbReference type="SMART" id="SM00470"/>
    </source>
</evidence>
<dbReference type="InterPro" id="IPR036086">
    <property type="entry name" value="ParB/Sulfiredoxin_sf"/>
</dbReference>
<organism evidence="3 4">
    <name type="scientific">Streptomyces violascens</name>
    <dbReference type="NCBI Taxonomy" id="67381"/>
    <lineage>
        <taxon>Bacteria</taxon>
        <taxon>Bacillati</taxon>
        <taxon>Actinomycetota</taxon>
        <taxon>Actinomycetes</taxon>
        <taxon>Kitasatosporales</taxon>
        <taxon>Streptomycetaceae</taxon>
        <taxon>Streptomyces</taxon>
    </lineage>
</organism>
<keyword evidence="4" id="KW-1185">Reference proteome</keyword>
<feature type="compositionally biased region" description="Low complexity" evidence="1">
    <location>
        <begin position="1"/>
        <end position="18"/>
    </location>
</feature>
<dbReference type="RefSeq" id="WP_189970492.1">
    <property type="nucleotide sequence ID" value="NZ_BMUA01000036.1"/>
</dbReference>
<feature type="domain" description="ParB-like N-terminal" evidence="2">
    <location>
        <begin position="25"/>
        <end position="109"/>
    </location>
</feature>
<dbReference type="EMBL" id="BNDY01000018">
    <property type="protein sequence ID" value="GHI43202.1"/>
    <property type="molecule type" value="Genomic_DNA"/>
</dbReference>
<accession>A0ABQ3R111</accession>
<comment type="caution">
    <text evidence="3">The sequence shown here is derived from an EMBL/GenBank/DDBJ whole genome shotgun (WGS) entry which is preliminary data.</text>
</comment>
<dbReference type="Proteomes" id="UP001050808">
    <property type="component" value="Unassembled WGS sequence"/>
</dbReference>
<gene>
    <name evidence="3" type="ORF">Sviol_76100</name>
</gene>
<proteinExistence type="predicted"/>
<name>A0ABQ3R111_9ACTN</name>
<evidence type="ECO:0000256" key="1">
    <source>
        <dbReference type="SAM" id="MobiDB-lite"/>
    </source>
</evidence>
<protein>
    <recommendedName>
        <fullName evidence="2">ParB-like N-terminal domain-containing protein</fullName>
    </recommendedName>
</protein>
<feature type="region of interest" description="Disordered" evidence="1">
    <location>
        <begin position="1"/>
        <end position="24"/>
    </location>
</feature>
<evidence type="ECO:0000313" key="4">
    <source>
        <dbReference type="Proteomes" id="UP001050808"/>
    </source>
</evidence>